<dbReference type="InterPro" id="IPR058163">
    <property type="entry name" value="LysR-type_TF_proteobact-type"/>
</dbReference>
<dbReference type="PROSITE" id="PS50931">
    <property type="entry name" value="HTH_LYSR"/>
    <property type="match status" value="1"/>
</dbReference>
<dbReference type="Gene3D" id="1.10.10.10">
    <property type="entry name" value="Winged helix-like DNA-binding domain superfamily/Winged helix DNA-binding domain"/>
    <property type="match status" value="1"/>
</dbReference>
<dbReference type="Pfam" id="PF00126">
    <property type="entry name" value="HTH_1"/>
    <property type="match status" value="1"/>
</dbReference>
<dbReference type="Gene3D" id="3.40.190.10">
    <property type="entry name" value="Periplasmic binding protein-like II"/>
    <property type="match status" value="2"/>
</dbReference>
<dbReference type="SUPFAM" id="SSF53850">
    <property type="entry name" value="Periplasmic binding protein-like II"/>
    <property type="match status" value="1"/>
</dbReference>
<reference evidence="7" key="1">
    <citation type="journal article" date="2019" name="Int. J. Syst. Evol. Microbiol.">
        <title>The Global Catalogue of Microorganisms (GCM) 10K type strain sequencing project: providing services to taxonomists for standard genome sequencing and annotation.</title>
        <authorList>
            <consortium name="The Broad Institute Genomics Platform"/>
            <consortium name="The Broad Institute Genome Sequencing Center for Infectious Disease"/>
            <person name="Wu L."/>
            <person name="Ma J."/>
        </authorList>
    </citation>
    <scope>NUCLEOTIDE SEQUENCE [LARGE SCALE GENOMIC DNA]</scope>
    <source>
        <strain evidence="7">KCTC 32998</strain>
    </source>
</reference>
<comment type="similarity">
    <text evidence="1">Belongs to the LysR transcriptional regulatory family.</text>
</comment>
<dbReference type="Proteomes" id="UP000646745">
    <property type="component" value="Unassembled WGS sequence"/>
</dbReference>
<evidence type="ECO:0000256" key="2">
    <source>
        <dbReference type="ARBA" id="ARBA00023015"/>
    </source>
</evidence>
<protein>
    <submittedName>
        <fullName evidence="6">Glycine cleavage system transcriptional activator</fullName>
    </submittedName>
</protein>
<organism evidence="6 7">
    <name type="scientific">Salinicola rhizosphaerae</name>
    <dbReference type="NCBI Taxonomy" id="1443141"/>
    <lineage>
        <taxon>Bacteria</taxon>
        <taxon>Pseudomonadati</taxon>
        <taxon>Pseudomonadota</taxon>
        <taxon>Gammaproteobacteria</taxon>
        <taxon>Oceanospirillales</taxon>
        <taxon>Halomonadaceae</taxon>
        <taxon>Salinicola</taxon>
    </lineage>
</organism>
<dbReference type="PANTHER" id="PTHR30537">
    <property type="entry name" value="HTH-TYPE TRANSCRIPTIONAL REGULATOR"/>
    <property type="match status" value="1"/>
</dbReference>
<keyword evidence="7" id="KW-1185">Reference proteome</keyword>
<name>A0ABQ3DPY8_9GAMM</name>
<comment type="caution">
    <text evidence="6">The sequence shown here is derived from an EMBL/GenBank/DDBJ whole genome shotgun (WGS) entry which is preliminary data.</text>
</comment>
<evidence type="ECO:0000313" key="7">
    <source>
        <dbReference type="Proteomes" id="UP000646745"/>
    </source>
</evidence>
<evidence type="ECO:0000256" key="1">
    <source>
        <dbReference type="ARBA" id="ARBA00009437"/>
    </source>
</evidence>
<keyword evidence="4" id="KW-0804">Transcription</keyword>
<evidence type="ECO:0000256" key="3">
    <source>
        <dbReference type="ARBA" id="ARBA00023125"/>
    </source>
</evidence>
<feature type="domain" description="HTH lysR-type" evidence="5">
    <location>
        <begin position="11"/>
        <end position="68"/>
    </location>
</feature>
<dbReference type="PANTHER" id="PTHR30537:SF58">
    <property type="entry name" value="HTH-TYPE TRANSCRIPTIONAL REGULATOR PERR"/>
    <property type="match status" value="1"/>
</dbReference>
<dbReference type="InterPro" id="IPR036390">
    <property type="entry name" value="WH_DNA-bd_sf"/>
</dbReference>
<dbReference type="InterPro" id="IPR036388">
    <property type="entry name" value="WH-like_DNA-bd_sf"/>
</dbReference>
<dbReference type="EMBL" id="BMZI01000001">
    <property type="protein sequence ID" value="GHB11217.1"/>
    <property type="molecule type" value="Genomic_DNA"/>
</dbReference>
<dbReference type="SUPFAM" id="SSF46785">
    <property type="entry name" value="Winged helix' DNA-binding domain"/>
    <property type="match status" value="1"/>
</dbReference>
<accession>A0ABQ3DPY8</accession>
<dbReference type="InterPro" id="IPR005119">
    <property type="entry name" value="LysR_subst-bd"/>
</dbReference>
<proteinExistence type="inferred from homology"/>
<sequence length="317" mass="35529">MNDKRRRHQLPSLNSLKVFEAVIRSGGVKAGAKILNLTPQAVSHQIRTLESQLGHALFERRARALIPTPAATLLAEHVREGLDRIGEGVRQLEQMREVRRLRLHVSPWFASHHLIPNLVSFTARYPQIDLQISIGAELSGFEDSIDVAILWGYGGWDGFEEIALAQDPKVLVASPDLLAIKPLNRPQDLLQHCLISPLVTQRLWREVLGLWHLDVADAMSVMRFHTNEAMLEAALAGMGVGLISEPDAAREVASGRLIAPFGFDLIQRLPADSIPTFFMLYPKDHAPGELVDTFRSWLEQLLRPDLETPFPMSRHPE</sequence>
<evidence type="ECO:0000313" key="6">
    <source>
        <dbReference type="EMBL" id="GHB11217.1"/>
    </source>
</evidence>
<dbReference type="RefSeq" id="WP_189443119.1">
    <property type="nucleotide sequence ID" value="NZ_BMZI01000001.1"/>
</dbReference>
<keyword evidence="3" id="KW-0238">DNA-binding</keyword>
<keyword evidence="2" id="KW-0805">Transcription regulation</keyword>
<gene>
    <name evidence="6" type="primary">gcvA</name>
    <name evidence="6" type="ORF">GCM10009038_06360</name>
</gene>
<evidence type="ECO:0000256" key="4">
    <source>
        <dbReference type="ARBA" id="ARBA00023163"/>
    </source>
</evidence>
<evidence type="ECO:0000259" key="5">
    <source>
        <dbReference type="PROSITE" id="PS50931"/>
    </source>
</evidence>
<dbReference type="Pfam" id="PF03466">
    <property type="entry name" value="LysR_substrate"/>
    <property type="match status" value="1"/>
</dbReference>
<dbReference type="InterPro" id="IPR000847">
    <property type="entry name" value="LysR_HTH_N"/>
</dbReference>